<comment type="caution">
    <text evidence="2">The sequence shown here is derived from an EMBL/GenBank/DDBJ whole genome shotgun (WGS) entry which is preliminary data.</text>
</comment>
<keyword evidence="3" id="KW-1185">Reference proteome</keyword>
<name>A0ABQ8J7K1_DERPT</name>
<keyword evidence="1" id="KW-1133">Transmembrane helix</keyword>
<keyword evidence="1" id="KW-0812">Transmembrane</keyword>
<organism evidence="2 3">
    <name type="scientific">Dermatophagoides pteronyssinus</name>
    <name type="common">European house dust mite</name>
    <dbReference type="NCBI Taxonomy" id="6956"/>
    <lineage>
        <taxon>Eukaryota</taxon>
        <taxon>Metazoa</taxon>
        <taxon>Ecdysozoa</taxon>
        <taxon>Arthropoda</taxon>
        <taxon>Chelicerata</taxon>
        <taxon>Arachnida</taxon>
        <taxon>Acari</taxon>
        <taxon>Acariformes</taxon>
        <taxon>Sarcoptiformes</taxon>
        <taxon>Astigmata</taxon>
        <taxon>Psoroptidia</taxon>
        <taxon>Analgoidea</taxon>
        <taxon>Pyroglyphidae</taxon>
        <taxon>Dermatophagoidinae</taxon>
        <taxon>Dermatophagoides</taxon>
    </lineage>
</organism>
<protein>
    <recommendedName>
        <fullName evidence="4">Transmembrane protein</fullName>
    </recommendedName>
</protein>
<proteinExistence type="predicted"/>
<reference evidence="2 3" key="1">
    <citation type="journal article" date="2018" name="J. Allergy Clin. Immunol.">
        <title>High-quality assembly of Dermatophagoides pteronyssinus genome and transcriptome reveals a wide range of novel allergens.</title>
        <authorList>
            <person name="Liu X.Y."/>
            <person name="Yang K.Y."/>
            <person name="Wang M.Q."/>
            <person name="Kwok J.S."/>
            <person name="Zeng X."/>
            <person name="Yang Z."/>
            <person name="Xiao X.J."/>
            <person name="Lau C.P."/>
            <person name="Li Y."/>
            <person name="Huang Z.M."/>
            <person name="Ba J.G."/>
            <person name="Yim A.K."/>
            <person name="Ouyang C.Y."/>
            <person name="Ngai S.M."/>
            <person name="Chan T.F."/>
            <person name="Leung E.L."/>
            <person name="Liu L."/>
            <person name="Liu Z.G."/>
            <person name="Tsui S.K."/>
        </authorList>
    </citation>
    <scope>NUCLEOTIDE SEQUENCE [LARGE SCALE GENOMIC DNA]</scope>
    <source>
        <strain evidence="2">Derp</strain>
    </source>
</reference>
<keyword evidence="1" id="KW-0472">Membrane</keyword>
<accession>A0ABQ8J7K1</accession>
<reference evidence="2 3" key="2">
    <citation type="journal article" date="2022" name="Mol. Biol. Evol.">
        <title>Comparative Genomics Reveals Insights into the Divergent Evolution of Astigmatic Mites and Household Pest Adaptations.</title>
        <authorList>
            <person name="Xiong Q."/>
            <person name="Wan A.T."/>
            <person name="Liu X."/>
            <person name="Fung C.S."/>
            <person name="Xiao X."/>
            <person name="Malainual N."/>
            <person name="Hou J."/>
            <person name="Wang L."/>
            <person name="Wang M."/>
            <person name="Yang K.Y."/>
            <person name="Cui Y."/>
            <person name="Leung E.L."/>
            <person name="Nong W."/>
            <person name="Shin S.K."/>
            <person name="Au S.W."/>
            <person name="Jeong K.Y."/>
            <person name="Chew F.T."/>
            <person name="Hui J.H."/>
            <person name="Leung T.F."/>
            <person name="Tungtrongchitr A."/>
            <person name="Zhong N."/>
            <person name="Liu Z."/>
            <person name="Tsui S.K."/>
        </authorList>
    </citation>
    <scope>NUCLEOTIDE SEQUENCE [LARGE SCALE GENOMIC DNA]</scope>
    <source>
        <strain evidence="2">Derp</strain>
    </source>
</reference>
<gene>
    <name evidence="2" type="ORF">DERP_003893</name>
</gene>
<dbReference type="EMBL" id="NJHN03000062">
    <property type="protein sequence ID" value="KAH9418568.1"/>
    <property type="molecule type" value="Genomic_DNA"/>
</dbReference>
<evidence type="ECO:0008006" key="4">
    <source>
        <dbReference type="Google" id="ProtNLM"/>
    </source>
</evidence>
<evidence type="ECO:0000313" key="2">
    <source>
        <dbReference type="EMBL" id="KAH9418568.1"/>
    </source>
</evidence>
<evidence type="ECO:0000256" key="1">
    <source>
        <dbReference type="SAM" id="Phobius"/>
    </source>
</evidence>
<feature type="transmembrane region" description="Helical" evidence="1">
    <location>
        <begin position="77"/>
        <end position="100"/>
    </location>
</feature>
<evidence type="ECO:0000313" key="3">
    <source>
        <dbReference type="Proteomes" id="UP000887458"/>
    </source>
</evidence>
<dbReference type="Proteomes" id="UP000887458">
    <property type="component" value="Unassembled WGS sequence"/>
</dbReference>
<sequence>MTAVPKTYNIGIGISNGVCIIFDTIGTIGAIDASAVSLIVGGNVVCGHVADVDISASGCCSVAVAVAAIFNVRFLKFIVVIGPIVVVVADCIFVLFGRIFDDVDELLMNC</sequence>